<evidence type="ECO:0000313" key="3">
    <source>
        <dbReference type="Proteomes" id="UP000299102"/>
    </source>
</evidence>
<organism evidence="2 3">
    <name type="scientific">Eumeta variegata</name>
    <name type="common">Bagworm moth</name>
    <name type="synonym">Eumeta japonica</name>
    <dbReference type="NCBI Taxonomy" id="151549"/>
    <lineage>
        <taxon>Eukaryota</taxon>
        <taxon>Metazoa</taxon>
        <taxon>Ecdysozoa</taxon>
        <taxon>Arthropoda</taxon>
        <taxon>Hexapoda</taxon>
        <taxon>Insecta</taxon>
        <taxon>Pterygota</taxon>
        <taxon>Neoptera</taxon>
        <taxon>Endopterygota</taxon>
        <taxon>Lepidoptera</taxon>
        <taxon>Glossata</taxon>
        <taxon>Ditrysia</taxon>
        <taxon>Tineoidea</taxon>
        <taxon>Psychidae</taxon>
        <taxon>Oiketicinae</taxon>
        <taxon>Eumeta</taxon>
    </lineage>
</organism>
<dbReference type="AlphaFoldDB" id="A0A4C1U5I3"/>
<dbReference type="Proteomes" id="UP000299102">
    <property type="component" value="Unassembled WGS sequence"/>
</dbReference>
<feature type="region of interest" description="Disordered" evidence="1">
    <location>
        <begin position="73"/>
        <end position="110"/>
    </location>
</feature>
<keyword evidence="3" id="KW-1185">Reference proteome</keyword>
<protein>
    <submittedName>
        <fullName evidence="2">Uncharacterized protein</fullName>
    </submittedName>
</protein>
<feature type="compositionally biased region" description="Basic residues" evidence="1">
    <location>
        <begin position="85"/>
        <end position="97"/>
    </location>
</feature>
<reference evidence="2 3" key="1">
    <citation type="journal article" date="2019" name="Commun. Biol.">
        <title>The bagworm genome reveals a unique fibroin gene that provides high tensile strength.</title>
        <authorList>
            <person name="Kono N."/>
            <person name="Nakamura H."/>
            <person name="Ohtoshi R."/>
            <person name="Tomita M."/>
            <person name="Numata K."/>
            <person name="Arakawa K."/>
        </authorList>
    </citation>
    <scope>NUCLEOTIDE SEQUENCE [LARGE SCALE GENOMIC DNA]</scope>
</reference>
<evidence type="ECO:0000256" key="1">
    <source>
        <dbReference type="SAM" id="MobiDB-lite"/>
    </source>
</evidence>
<accession>A0A4C1U5I3</accession>
<proteinExistence type="predicted"/>
<gene>
    <name evidence="2" type="ORF">EVAR_9828_1</name>
</gene>
<dbReference type="EMBL" id="BGZK01000130">
    <property type="protein sequence ID" value="GBP21643.1"/>
    <property type="molecule type" value="Genomic_DNA"/>
</dbReference>
<sequence>METDFNFAAECTFEAGCRANNVGIPPPAGQLQVGLTVCLAPSHKPRAPTVTLTARHPRNEDTLERIGKLLRHTQVSLPHPPTPGRRGRGRTRNRLSKHPPDPSAVNHPTA</sequence>
<comment type="caution">
    <text evidence="2">The sequence shown here is derived from an EMBL/GenBank/DDBJ whole genome shotgun (WGS) entry which is preliminary data.</text>
</comment>
<evidence type="ECO:0000313" key="2">
    <source>
        <dbReference type="EMBL" id="GBP21643.1"/>
    </source>
</evidence>
<name>A0A4C1U5I3_EUMVA</name>